<keyword evidence="11 14" id="KW-0472">Membrane</keyword>
<feature type="transmembrane region" description="Helical" evidence="14">
    <location>
        <begin position="6"/>
        <end position="23"/>
    </location>
</feature>
<dbReference type="GO" id="GO:0016020">
    <property type="term" value="C:membrane"/>
    <property type="evidence" value="ECO:0007669"/>
    <property type="project" value="UniProtKB-SubCell"/>
</dbReference>
<dbReference type="EMBL" id="KT382338">
    <property type="protein sequence ID" value="AMZ03382.1"/>
    <property type="molecule type" value="mRNA"/>
</dbReference>
<evidence type="ECO:0000256" key="2">
    <source>
        <dbReference type="ARBA" id="ARBA00010617"/>
    </source>
</evidence>
<evidence type="ECO:0000256" key="8">
    <source>
        <dbReference type="ARBA" id="ARBA00023002"/>
    </source>
</evidence>
<evidence type="ECO:0000256" key="9">
    <source>
        <dbReference type="ARBA" id="ARBA00023004"/>
    </source>
</evidence>
<keyword evidence="3 12" id="KW-0349">Heme</keyword>
<keyword evidence="7 14" id="KW-1133">Transmembrane helix</keyword>
<dbReference type="CDD" id="cd11072">
    <property type="entry name" value="CYP71-like"/>
    <property type="match status" value="1"/>
</dbReference>
<dbReference type="GO" id="GO:0016705">
    <property type="term" value="F:oxidoreductase activity, acting on paired donors, with incorporation or reduction of molecular oxygen"/>
    <property type="evidence" value="ECO:0007669"/>
    <property type="project" value="InterPro"/>
</dbReference>
<dbReference type="PANTHER" id="PTHR47953:SF16">
    <property type="entry name" value="CYTOCHROME P450 71D8"/>
    <property type="match status" value="1"/>
</dbReference>
<reference evidence="15" key="1">
    <citation type="submission" date="2015-08" db="EMBL/GenBank/DDBJ databases">
        <title>Elucidation of the biosynthetic pathway of forskolin and production in yeast.</title>
        <authorList>
            <person name="Pateraki I."/>
            <person name="Andersen-Ranberg J."/>
            <person name="Jensen N.B."/>
            <person name="Wubshet S.G."/>
            <person name="Staerk D."/>
            <person name="Hallstrroem B."/>
            <person name="Hamberger B."/>
            <person name="Olsen C.E."/>
            <person name="Hansen J."/>
            <person name="Moeller B.L."/>
            <person name="Hamberger B."/>
        </authorList>
    </citation>
    <scope>NUCLEOTIDE SEQUENCE</scope>
</reference>
<dbReference type="GO" id="GO:0005506">
    <property type="term" value="F:iron ion binding"/>
    <property type="evidence" value="ECO:0007669"/>
    <property type="project" value="InterPro"/>
</dbReference>
<comment type="subcellular location">
    <subcellularLocation>
        <location evidence="1">Membrane</location>
        <topology evidence="1">Single-pass type II membrane protein</topology>
    </subcellularLocation>
</comment>
<protein>
    <submittedName>
        <fullName evidence="15">Cytochrome P450 CYP71D379</fullName>
    </submittedName>
</protein>
<dbReference type="GO" id="GO:0004497">
    <property type="term" value="F:monooxygenase activity"/>
    <property type="evidence" value="ECO:0007669"/>
    <property type="project" value="UniProtKB-KW"/>
</dbReference>
<dbReference type="PRINTS" id="PR00463">
    <property type="entry name" value="EP450I"/>
</dbReference>
<dbReference type="AlphaFoldDB" id="A0A1B0VRN3"/>
<dbReference type="FunFam" id="1.10.630.10:FF:000043">
    <property type="entry name" value="Cytochrome P450 99A2"/>
    <property type="match status" value="1"/>
</dbReference>
<evidence type="ECO:0000256" key="14">
    <source>
        <dbReference type="SAM" id="Phobius"/>
    </source>
</evidence>
<evidence type="ECO:0000256" key="1">
    <source>
        <dbReference type="ARBA" id="ARBA00004606"/>
    </source>
</evidence>
<dbReference type="PANTHER" id="PTHR47953">
    <property type="entry name" value="OS08G0105600 PROTEIN"/>
    <property type="match status" value="1"/>
</dbReference>
<dbReference type="Pfam" id="PF00067">
    <property type="entry name" value="p450"/>
    <property type="match status" value="1"/>
</dbReference>
<dbReference type="PRINTS" id="PR00385">
    <property type="entry name" value="P450"/>
</dbReference>
<dbReference type="GO" id="GO:0020037">
    <property type="term" value="F:heme binding"/>
    <property type="evidence" value="ECO:0007669"/>
    <property type="project" value="InterPro"/>
</dbReference>
<evidence type="ECO:0000256" key="12">
    <source>
        <dbReference type="PIRSR" id="PIRSR602401-1"/>
    </source>
</evidence>
<keyword evidence="9 12" id="KW-0408">Iron</keyword>
<evidence type="ECO:0000313" key="15">
    <source>
        <dbReference type="EMBL" id="AMZ03382.1"/>
    </source>
</evidence>
<evidence type="ECO:0000256" key="5">
    <source>
        <dbReference type="ARBA" id="ARBA00022723"/>
    </source>
</evidence>
<evidence type="ECO:0000256" key="11">
    <source>
        <dbReference type="ARBA" id="ARBA00023136"/>
    </source>
</evidence>
<comment type="similarity">
    <text evidence="2 13">Belongs to the cytochrome P450 family.</text>
</comment>
<evidence type="ECO:0000256" key="4">
    <source>
        <dbReference type="ARBA" id="ARBA00022692"/>
    </source>
</evidence>
<evidence type="ECO:0000256" key="3">
    <source>
        <dbReference type="ARBA" id="ARBA00022617"/>
    </source>
</evidence>
<keyword evidence="5 12" id="KW-0479">Metal-binding</keyword>
<keyword evidence="8 13" id="KW-0560">Oxidoreductase</keyword>
<evidence type="ECO:0000256" key="13">
    <source>
        <dbReference type="RuleBase" id="RU000461"/>
    </source>
</evidence>
<evidence type="ECO:0000256" key="6">
    <source>
        <dbReference type="ARBA" id="ARBA00022968"/>
    </source>
</evidence>
<dbReference type="InterPro" id="IPR052306">
    <property type="entry name" value="CYP450_71D"/>
</dbReference>
<dbReference type="InterPro" id="IPR001128">
    <property type="entry name" value="Cyt_P450"/>
</dbReference>
<proteinExistence type="evidence at transcript level"/>
<keyword evidence="4 14" id="KW-0812">Transmembrane</keyword>
<dbReference type="Gene3D" id="1.10.630.10">
    <property type="entry name" value="Cytochrome P450"/>
    <property type="match status" value="1"/>
</dbReference>
<dbReference type="InterPro" id="IPR002401">
    <property type="entry name" value="Cyt_P450_E_grp-I"/>
</dbReference>
<feature type="binding site" description="axial binding residue" evidence="12">
    <location>
        <position position="448"/>
    </location>
    <ligand>
        <name>heme</name>
        <dbReference type="ChEBI" id="CHEBI:30413"/>
    </ligand>
    <ligandPart>
        <name>Fe</name>
        <dbReference type="ChEBI" id="CHEBI:18248"/>
    </ligandPart>
</feature>
<keyword evidence="6" id="KW-0735">Signal-anchor</keyword>
<dbReference type="PROSITE" id="PS00086">
    <property type="entry name" value="CYTOCHROME_P450"/>
    <property type="match status" value="1"/>
</dbReference>
<sequence>MDFSFFWNFTTLALLLPIILFILRKMRKARPVWPPGPKSLPIIGNMHLLSPLAFRDLTDLTKQYGPLMHMKLGEVDTIVVSSPELAREFLKQNDPCYADKPDSIGIKVLWYDYRDIAFSPYGGYWSQMRKICIMELLSPRSVRSFGSIRKAEVSHLIQSIGAAAGEPVNVSEKIFSMMSSVTCRAAFGRVSKDKDKLIRIVKEGIQMAGGFEIADFFPSSLAINSLSWTKLRLVMMRRKLDVILDDLIEQHRVNLAEIAKAGESGKKGNGEFGNEDLVDVLLRLQETGELQYPINNDNIKAVIFDMFSAGTETSSTAMDWAMAELMRNPEVMAKAQAEVRGIYNDDTISNMGDNDQNLKYLKQVIREALRLHPPVPVLPRAAREEREINGYKIPAKVKVLVNNWGMQRDPKYWTNPEKFEPERFERSPKEFLGADFDYLPFGAGKRMCPGITFSMASVELVIAQLLYHFDWKLPEGMQPETMDMIENPGVTASRRDNLYAVATPYKQSP</sequence>
<name>A0A1B0VRN3_9LAMI</name>
<keyword evidence="10 13" id="KW-0503">Monooxygenase</keyword>
<organism evidence="15">
    <name type="scientific">Plectranthus barbatus</name>
    <dbReference type="NCBI Taxonomy" id="41228"/>
    <lineage>
        <taxon>Eukaryota</taxon>
        <taxon>Viridiplantae</taxon>
        <taxon>Streptophyta</taxon>
        <taxon>Embryophyta</taxon>
        <taxon>Tracheophyta</taxon>
        <taxon>Spermatophyta</taxon>
        <taxon>Magnoliopsida</taxon>
        <taxon>eudicotyledons</taxon>
        <taxon>Gunneridae</taxon>
        <taxon>Pentapetalae</taxon>
        <taxon>asterids</taxon>
        <taxon>lamiids</taxon>
        <taxon>Lamiales</taxon>
        <taxon>Lamiaceae</taxon>
        <taxon>Nepetoideae</taxon>
        <taxon>Ocimeae</taxon>
        <taxon>Plectranthinae</taxon>
        <taxon>Plectranthus</taxon>
    </lineage>
</organism>
<evidence type="ECO:0000256" key="7">
    <source>
        <dbReference type="ARBA" id="ARBA00022989"/>
    </source>
</evidence>
<dbReference type="InterPro" id="IPR036396">
    <property type="entry name" value="Cyt_P450_sf"/>
</dbReference>
<dbReference type="SUPFAM" id="SSF48264">
    <property type="entry name" value="Cytochrome P450"/>
    <property type="match status" value="1"/>
</dbReference>
<evidence type="ECO:0000256" key="10">
    <source>
        <dbReference type="ARBA" id="ARBA00023033"/>
    </source>
</evidence>
<comment type="cofactor">
    <cofactor evidence="12">
        <name>heme</name>
        <dbReference type="ChEBI" id="CHEBI:30413"/>
    </cofactor>
</comment>
<dbReference type="InterPro" id="IPR017972">
    <property type="entry name" value="Cyt_P450_CS"/>
</dbReference>
<accession>A0A1B0VRN3</accession>